<accession>A0AAE0S1U0</accession>
<reference evidence="2" key="2">
    <citation type="journal article" date="2021" name="Genome Biol. Evol.">
        <title>Developing a high-quality reference genome for a parasitic bivalve with doubly uniparental inheritance (Bivalvia: Unionida).</title>
        <authorList>
            <person name="Smith C.H."/>
        </authorList>
    </citation>
    <scope>NUCLEOTIDE SEQUENCE</scope>
    <source>
        <strain evidence="2">CHS0354</strain>
        <tissue evidence="2">Mantle</tissue>
    </source>
</reference>
<feature type="region of interest" description="Disordered" evidence="1">
    <location>
        <begin position="56"/>
        <end position="81"/>
    </location>
</feature>
<dbReference type="EMBL" id="JAEAOA010001314">
    <property type="protein sequence ID" value="KAK3583670.1"/>
    <property type="molecule type" value="Genomic_DNA"/>
</dbReference>
<evidence type="ECO:0000313" key="3">
    <source>
        <dbReference type="Proteomes" id="UP001195483"/>
    </source>
</evidence>
<evidence type="ECO:0000256" key="1">
    <source>
        <dbReference type="SAM" id="MobiDB-lite"/>
    </source>
</evidence>
<proteinExistence type="predicted"/>
<reference evidence="2" key="1">
    <citation type="journal article" date="2021" name="Genome Biol. Evol.">
        <title>A High-Quality Reference Genome for a Parasitic Bivalve with Doubly Uniparental Inheritance (Bivalvia: Unionida).</title>
        <authorList>
            <person name="Smith C.H."/>
        </authorList>
    </citation>
    <scope>NUCLEOTIDE SEQUENCE</scope>
    <source>
        <strain evidence="2">CHS0354</strain>
    </source>
</reference>
<dbReference type="Proteomes" id="UP001195483">
    <property type="component" value="Unassembled WGS sequence"/>
</dbReference>
<organism evidence="2 3">
    <name type="scientific">Potamilus streckersoni</name>
    <dbReference type="NCBI Taxonomy" id="2493646"/>
    <lineage>
        <taxon>Eukaryota</taxon>
        <taxon>Metazoa</taxon>
        <taxon>Spiralia</taxon>
        <taxon>Lophotrochozoa</taxon>
        <taxon>Mollusca</taxon>
        <taxon>Bivalvia</taxon>
        <taxon>Autobranchia</taxon>
        <taxon>Heteroconchia</taxon>
        <taxon>Palaeoheterodonta</taxon>
        <taxon>Unionida</taxon>
        <taxon>Unionoidea</taxon>
        <taxon>Unionidae</taxon>
        <taxon>Ambleminae</taxon>
        <taxon>Lampsilini</taxon>
        <taxon>Potamilus</taxon>
    </lineage>
</organism>
<protein>
    <submittedName>
        <fullName evidence="2">Uncharacterized protein</fullName>
    </submittedName>
</protein>
<dbReference type="AlphaFoldDB" id="A0AAE0S1U0"/>
<evidence type="ECO:0000313" key="2">
    <source>
        <dbReference type="EMBL" id="KAK3583670.1"/>
    </source>
</evidence>
<comment type="caution">
    <text evidence="2">The sequence shown here is derived from an EMBL/GenBank/DDBJ whole genome shotgun (WGS) entry which is preliminary data.</text>
</comment>
<feature type="non-terminal residue" evidence="2">
    <location>
        <position position="1"/>
    </location>
</feature>
<feature type="region of interest" description="Disordered" evidence="1">
    <location>
        <begin position="94"/>
        <end position="126"/>
    </location>
</feature>
<gene>
    <name evidence="2" type="ORF">CHS0354_021410</name>
</gene>
<reference evidence="2" key="3">
    <citation type="submission" date="2023-05" db="EMBL/GenBank/DDBJ databases">
        <authorList>
            <person name="Smith C.H."/>
        </authorList>
    </citation>
    <scope>NUCLEOTIDE SEQUENCE</scope>
    <source>
        <strain evidence="2">CHS0354</strain>
        <tissue evidence="2">Mantle</tissue>
    </source>
</reference>
<name>A0AAE0S1U0_9BIVA</name>
<feature type="compositionally biased region" description="Polar residues" evidence="1">
    <location>
        <begin position="58"/>
        <end position="77"/>
    </location>
</feature>
<keyword evidence="3" id="KW-1185">Reference proteome</keyword>
<sequence>RGLSTTPQAPSHTHTEHPDVLASMRTNHTVSFERKWTVQDTNTLLSTNFIPFTHKQAQRNVQSRRSPAFCTTNNSTSDRQKGIAYTAPPAVYTPHKNSNLHFGNRGHRTWLHGPLDGDQNPQPKQN</sequence>